<evidence type="ECO:0000313" key="1">
    <source>
        <dbReference type="EMBL" id="KAJ3542969.1"/>
    </source>
</evidence>
<comment type="caution">
    <text evidence="1">The sequence shown here is derived from an EMBL/GenBank/DDBJ whole genome shotgun (WGS) entry which is preliminary data.</text>
</comment>
<dbReference type="Proteomes" id="UP001148662">
    <property type="component" value="Unassembled WGS sequence"/>
</dbReference>
<gene>
    <name evidence="1" type="ORF">NM688_g5917</name>
</gene>
<organism evidence="1 2">
    <name type="scientific">Phlebia brevispora</name>
    <dbReference type="NCBI Taxonomy" id="194682"/>
    <lineage>
        <taxon>Eukaryota</taxon>
        <taxon>Fungi</taxon>
        <taxon>Dikarya</taxon>
        <taxon>Basidiomycota</taxon>
        <taxon>Agaricomycotina</taxon>
        <taxon>Agaricomycetes</taxon>
        <taxon>Polyporales</taxon>
        <taxon>Meruliaceae</taxon>
        <taxon>Phlebia</taxon>
    </lineage>
</organism>
<sequence>MNDYKSEKEAFVSGATGSSIGQINLVSCVALASIALHSTLRTRLPANRTLHFPAEFFILAIPLLLSVTLFAETPVILICMILVPTAVLLLVPPSEPGTPLPSNHSHSRASSPPRSASVASDGSVRDALPSVPPLPALTTYRAHMLLLTFICILAVDFRVFPRSLAKCETFGVSMMDLGVGSFIFSQGIVSAIPLIKNPAYLQAPVLPKLITVLRKCLPLLVLGLIRTISVKGVDYPEHQTEYGTHWNFFYTIGLIPIFEVLLHPLVIYMPISLIGVLFAIAHQTALSAGGLMEYVLHAPRVGIISANKEGIVSLAGYIAIHLIGLSAGTIVLPPSPSYFRRIQATLKSSRSGAPRSDVSDQTYDSSDDETPSSRRSTRPQFRRENDKTATELFSYASIWWVFLGVMTLMKIGGGISRRVVNLPYIIWVSAFNTTFLLGYLVLDLVYFPSPLSRSVYSPTSKLKVQPDASLSHHDKRIRGPMVHRQPPYWKP</sequence>
<keyword evidence="2" id="KW-1185">Reference proteome</keyword>
<dbReference type="EMBL" id="JANHOG010001144">
    <property type="protein sequence ID" value="KAJ3542969.1"/>
    <property type="molecule type" value="Genomic_DNA"/>
</dbReference>
<name>A0ACC1SMP0_9APHY</name>
<accession>A0ACC1SMP0</accession>
<protein>
    <submittedName>
        <fullName evidence="1">Uncharacterized protein</fullName>
    </submittedName>
</protein>
<reference evidence="1" key="1">
    <citation type="submission" date="2022-07" db="EMBL/GenBank/DDBJ databases">
        <title>Genome Sequence of Phlebia brevispora.</title>
        <authorList>
            <person name="Buettner E."/>
        </authorList>
    </citation>
    <scope>NUCLEOTIDE SEQUENCE</scope>
    <source>
        <strain evidence="1">MPL23</strain>
    </source>
</reference>
<evidence type="ECO:0000313" key="2">
    <source>
        <dbReference type="Proteomes" id="UP001148662"/>
    </source>
</evidence>
<proteinExistence type="predicted"/>